<keyword evidence="1" id="KW-0805">Transcription regulation</keyword>
<dbReference type="GO" id="GO:0043565">
    <property type="term" value="F:sequence-specific DNA binding"/>
    <property type="evidence" value="ECO:0007669"/>
    <property type="project" value="InterPro"/>
</dbReference>
<gene>
    <name evidence="4" type="ORF">DC094_08525</name>
</gene>
<dbReference type="Pfam" id="PF01965">
    <property type="entry name" value="DJ-1_PfpI"/>
    <property type="match status" value="1"/>
</dbReference>
<sequence length="317" mass="35742">MAQTTVSPKVAILAHPQASLFELGCAVELFGLPRPEINHWYATQVVAWQENQLSALCGIQLQITKISCLDKFSHLVIPYWPVNNTEIDQKLRQAIIQFYQAGKVIVSFCSGSFLLAEIDLLNNRNATTHWRYAEQFKARFPQINYVDDVLYLFDGKLGCSAGSAAALDLGIEVIRQDYGYQIANQVARRLVMSAHRAGGQSQFVQTPLLAVPNQFAATLDWVISHLADPIDIDFLAAKANMSRRTFDRKFRSSFNLSAQQWLSQQRIIKAKQLLESESHAVEKVAELSGFNNATAMRHYFRKLVGVTPVQYRKQFSS</sequence>
<dbReference type="InterPro" id="IPR002818">
    <property type="entry name" value="DJ-1/PfpI"/>
</dbReference>
<feature type="domain" description="HTH araC/xylS-type" evidence="3">
    <location>
        <begin position="216"/>
        <end position="314"/>
    </location>
</feature>
<dbReference type="EMBL" id="QDDL01000002">
    <property type="protein sequence ID" value="PVZ70611.1"/>
    <property type="molecule type" value="Genomic_DNA"/>
</dbReference>
<dbReference type="RefSeq" id="WP_116686682.1">
    <property type="nucleotide sequence ID" value="NZ_CAWNYD010000002.1"/>
</dbReference>
<evidence type="ECO:0000256" key="1">
    <source>
        <dbReference type="ARBA" id="ARBA00023015"/>
    </source>
</evidence>
<dbReference type="GO" id="GO:0003700">
    <property type="term" value="F:DNA-binding transcription factor activity"/>
    <property type="evidence" value="ECO:0007669"/>
    <property type="project" value="InterPro"/>
</dbReference>
<dbReference type="Pfam" id="PF12833">
    <property type="entry name" value="HTH_18"/>
    <property type="match status" value="1"/>
</dbReference>
<evidence type="ECO:0000256" key="2">
    <source>
        <dbReference type="ARBA" id="ARBA00023163"/>
    </source>
</evidence>
<dbReference type="PANTHER" id="PTHR43130:SF3">
    <property type="entry name" value="HTH-TYPE TRANSCRIPTIONAL REGULATOR RV1931C"/>
    <property type="match status" value="1"/>
</dbReference>
<dbReference type="InterPro" id="IPR018060">
    <property type="entry name" value="HTH_AraC"/>
</dbReference>
<dbReference type="OrthoDB" id="9803764at2"/>
<dbReference type="Gene3D" id="3.40.50.880">
    <property type="match status" value="1"/>
</dbReference>
<protein>
    <submittedName>
        <fullName evidence="4">AraC family transcriptional regulator</fullName>
    </submittedName>
</protein>
<keyword evidence="5" id="KW-1185">Reference proteome</keyword>
<dbReference type="PROSITE" id="PS01124">
    <property type="entry name" value="HTH_ARAC_FAMILY_2"/>
    <property type="match status" value="1"/>
</dbReference>
<name>A0A2V1H2J0_9GAMM</name>
<dbReference type="InterPro" id="IPR052158">
    <property type="entry name" value="INH-QAR"/>
</dbReference>
<evidence type="ECO:0000313" key="4">
    <source>
        <dbReference type="EMBL" id="PVZ70611.1"/>
    </source>
</evidence>
<dbReference type="InterPro" id="IPR029062">
    <property type="entry name" value="Class_I_gatase-like"/>
</dbReference>
<comment type="caution">
    <text evidence="4">The sequence shown here is derived from an EMBL/GenBank/DDBJ whole genome shotgun (WGS) entry which is preliminary data.</text>
</comment>
<organism evidence="4 5">
    <name type="scientific">Pelagibaculum spongiae</name>
    <dbReference type="NCBI Taxonomy" id="2080658"/>
    <lineage>
        <taxon>Bacteria</taxon>
        <taxon>Pseudomonadati</taxon>
        <taxon>Pseudomonadota</taxon>
        <taxon>Gammaproteobacteria</taxon>
        <taxon>Oceanospirillales</taxon>
        <taxon>Pelagibaculum</taxon>
    </lineage>
</organism>
<dbReference type="Proteomes" id="UP000244906">
    <property type="component" value="Unassembled WGS sequence"/>
</dbReference>
<dbReference type="SMART" id="SM00342">
    <property type="entry name" value="HTH_ARAC"/>
    <property type="match status" value="1"/>
</dbReference>
<dbReference type="SUPFAM" id="SSF46689">
    <property type="entry name" value="Homeodomain-like"/>
    <property type="match status" value="2"/>
</dbReference>
<proteinExistence type="predicted"/>
<accession>A0A2V1H2J0</accession>
<dbReference type="PANTHER" id="PTHR43130">
    <property type="entry name" value="ARAC-FAMILY TRANSCRIPTIONAL REGULATOR"/>
    <property type="match status" value="1"/>
</dbReference>
<evidence type="ECO:0000313" key="5">
    <source>
        <dbReference type="Proteomes" id="UP000244906"/>
    </source>
</evidence>
<reference evidence="4 5" key="1">
    <citation type="submission" date="2018-04" db="EMBL/GenBank/DDBJ databases">
        <title>Thalassorhabdus spongiae gen. nov., sp. nov., isolated from a marine sponge in South-West Iceland.</title>
        <authorList>
            <person name="Knobloch S."/>
            <person name="Daussin A."/>
            <person name="Johannsson R."/>
            <person name="Marteinsson V.T."/>
        </authorList>
    </citation>
    <scope>NUCLEOTIDE SEQUENCE [LARGE SCALE GENOMIC DNA]</scope>
    <source>
        <strain evidence="4 5">Hp12</strain>
    </source>
</reference>
<dbReference type="AlphaFoldDB" id="A0A2V1H2J0"/>
<keyword evidence="2" id="KW-0804">Transcription</keyword>
<dbReference type="InterPro" id="IPR009057">
    <property type="entry name" value="Homeodomain-like_sf"/>
</dbReference>
<evidence type="ECO:0000259" key="3">
    <source>
        <dbReference type="PROSITE" id="PS01124"/>
    </source>
</evidence>
<dbReference type="Gene3D" id="1.10.10.60">
    <property type="entry name" value="Homeodomain-like"/>
    <property type="match status" value="1"/>
</dbReference>
<dbReference type="SUPFAM" id="SSF52317">
    <property type="entry name" value="Class I glutamine amidotransferase-like"/>
    <property type="match status" value="1"/>
</dbReference>